<dbReference type="Pfam" id="PF03060">
    <property type="entry name" value="NMO"/>
    <property type="match status" value="1"/>
</dbReference>
<dbReference type="InterPro" id="IPR013785">
    <property type="entry name" value="Aldolase_TIM"/>
</dbReference>
<keyword evidence="5" id="KW-1185">Reference proteome</keyword>
<dbReference type="OrthoDB" id="158357at2759"/>
<reference evidence="4" key="1">
    <citation type="submission" date="2020-06" db="EMBL/GenBank/DDBJ databases">
        <authorList>
            <consortium name="Plant Systems Biology data submission"/>
        </authorList>
    </citation>
    <scope>NUCLEOTIDE SEQUENCE</scope>
    <source>
        <strain evidence="4">D6</strain>
    </source>
</reference>
<dbReference type="InterPro" id="IPR004136">
    <property type="entry name" value="NMO"/>
</dbReference>
<evidence type="ECO:0000256" key="2">
    <source>
        <dbReference type="ARBA" id="ARBA00022643"/>
    </source>
</evidence>
<proteinExistence type="predicted"/>
<protein>
    <submittedName>
        <fullName evidence="4">Probable nitronate monooxygenase</fullName>
    </submittedName>
</protein>
<dbReference type="PANTHER" id="PTHR32332">
    <property type="entry name" value="2-NITROPROPANE DIOXYGENASE"/>
    <property type="match status" value="1"/>
</dbReference>
<dbReference type="PANTHER" id="PTHR32332:SF20">
    <property type="entry name" value="2-NITROPROPANE DIOXYGENASE-LIKE PROTEIN"/>
    <property type="match status" value="1"/>
</dbReference>
<dbReference type="Gene3D" id="3.20.20.70">
    <property type="entry name" value="Aldolase class I"/>
    <property type="match status" value="1"/>
</dbReference>
<evidence type="ECO:0000313" key="5">
    <source>
        <dbReference type="Proteomes" id="UP001153069"/>
    </source>
</evidence>
<accession>A0A9N8EL25</accession>
<sequence>MSWKTRFVTQFPAKVPLMAAPMAGVSGGELASEACRAGALGFIAAGHMTTDSRLQELEAEIAIFRAKATKEAPLCIGWIGFSSFHTEQGFDIYERILKQQKPAVVQFFAPAISYHPTTGKSNVEIAKEIGNTKVLLQVGNVKEGEEAIAAGADGIIAQGSEGGGHGLRREVGNGTLPLAARMVKLAAAAPHKPLVLAAGGIADGRGVAAALALGCDAAVLGTRLWASKEALNKDVLKQQLVVTKSGDGVHRTRVFDQIQNVYLNPPWPEPYDSCGALRNELSEAWDGKPSELAAELSREGSTVVEEYKAASKKGDHSQAQVLAGEGVGEIESIDAAYEILMQVDKEAREVIANLPKLL</sequence>
<keyword evidence="3" id="KW-0560">Oxidoreductase</keyword>
<dbReference type="EMBL" id="CAICTM010001260">
    <property type="protein sequence ID" value="CAB9522039.1"/>
    <property type="molecule type" value="Genomic_DNA"/>
</dbReference>
<dbReference type="Proteomes" id="UP001153069">
    <property type="component" value="Unassembled WGS sequence"/>
</dbReference>
<organism evidence="4 5">
    <name type="scientific">Seminavis robusta</name>
    <dbReference type="NCBI Taxonomy" id="568900"/>
    <lineage>
        <taxon>Eukaryota</taxon>
        <taxon>Sar</taxon>
        <taxon>Stramenopiles</taxon>
        <taxon>Ochrophyta</taxon>
        <taxon>Bacillariophyta</taxon>
        <taxon>Bacillariophyceae</taxon>
        <taxon>Bacillariophycidae</taxon>
        <taxon>Naviculales</taxon>
        <taxon>Naviculaceae</taxon>
        <taxon>Seminavis</taxon>
    </lineage>
</organism>
<keyword evidence="4" id="KW-0503">Monooxygenase</keyword>
<evidence type="ECO:0000256" key="1">
    <source>
        <dbReference type="ARBA" id="ARBA00022630"/>
    </source>
</evidence>
<name>A0A9N8EL25_9STRA</name>
<dbReference type="AlphaFoldDB" id="A0A9N8EL25"/>
<keyword evidence="1" id="KW-0285">Flavoprotein</keyword>
<keyword evidence="2" id="KW-0288">FMN</keyword>
<dbReference type="CDD" id="cd04730">
    <property type="entry name" value="NPD_like"/>
    <property type="match status" value="1"/>
</dbReference>
<evidence type="ECO:0000313" key="4">
    <source>
        <dbReference type="EMBL" id="CAB9522039.1"/>
    </source>
</evidence>
<evidence type="ECO:0000256" key="3">
    <source>
        <dbReference type="ARBA" id="ARBA00023002"/>
    </source>
</evidence>
<gene>
    <name evidence="4" type="ORF">SEMRO_1262_G257140.1</name>
</gene>
<comment type="caution">
    <text evidence="4">The sequence shown here is derived from an EMBL/GenBank/DDBJ whole genome shotgun (WGS) entry which is preliminary data.</text>
</comment>
<dbReference type="GO" id="GO:0018580">
    <property type="term" value="F:nitronate monooxygenase activity"/>
    <property type="evidence" value="ECO:0007669"/>
    <property type="project" value="InterPro"/>
</dbReference>
<dbReference type="SUPFAM" id="SSF51412">
    <property type="entry name" value="Inosine monophosphate dehydrogenase (IMPDH)"/>
    <property type="match status" value="1"/>
</dbReference>